<feature type="active site" description="Nucleophile" evidence="7">
    <location>
        <position position="165"/>
    </location>
</feature>
<evidence type="ECO:0000256" key="5">
    <source>
        <dbReference type="ARBA" id="ARBA00023180"/>
    </source>
</evidence>
<dbReference type="OrthoDB" id="65569at2759"/>
<evidence type="ECO:0000256" key="2">
    <source>
        <dbReference type="ARBA" id="ARBA00011738"/>
    </source>
</evidence>
<evidence type="ECO:0000256" key="6">
    <source>
        <dbReference type="ARBA" id="ARBA00023295"/>
    </source>
</evidence>
<gene>
    <name evidence="10" type="ORF">AFUS01_LOCUS30707</name>
</gene>
<name>A0A8J2LCK0_9HEXA</name>
<evidence type="ECO:0000313" key="10">
    <source>
        <dbReference type="EMBL" id="CAG7820309.1"/>
    </source>
</evidence>
<dbReference type="PANTHER" id="PTHR10353">
    <property type="entry name" value="GLYCOSYL HYDROLASE"/>
    <property type="match status" value="1"/>
</dbReference>
<reference evidence="10" key="1">
    <citation type="submission" date="2021-06" db="EMBL/GenBank/DDBJ databases">
        <authorList>
            <person name="Hodson N. C."/>
            <person name="Mongue J. A."/>
            <person name="Jaron S. K."/>
        </authorList>
    </citation>
    <scope>NUCLEOTIDE SEQUENCE</scope>
</reference>
<evidence type="ECO:0000313" key="11">
    <source>
        <dbReference type="Proteomes" id="UP000708208"/>
    </source>
</evidence>
<proteinExistence type="inferred from homology"/>
<comment type="caution">
    <text evidence="10">The sequence shown here is derived from an EMBL/GenBank/DDBJ whole genome shotgun (WGS) entry which is preliminary data.</text>
</comment>
<evidence type="ECO:0000256" key="1">
    <source>
        <dbReference type="ARBA" id="ARBA00010838"/>
    </source>
</evidence>
<dbReference type="Proteomes" id="UP000708208">
    <property type="component" value="Unassembled WGS sequence"/>
</dbReference>
<evidence type="ECO:0000256" key="7">
    <source>
        <dbReference type="PROSITE-ProRule" id="PRU10055"/>
    </source>
</evidence>
<dbReference type="InterPro" id="IPR001360">
    <property type="entry name" value="Glyco_hydro_1"/>
</dbReference>
<evidence type="ECO:0000256" key="4">
    <source>
        <dbReference type="ARBA" id="ARBA00022801"/>
    </source>
</evidence>
<dbReference type="PANTHER" id="PTHR10353:SF36">
    <property type="entry name" value="LP05116P"/>
    <property type="match status" value="1"/>
</dbReference>
<dbReference type="AlphaFoldDB" id="A0A8J2LCK0"/>
<feature type="region of interest" description="Disordered" evidence="9">
    <location>
        <begin position="1"/>
        <end position="20"/>
    </location>
</feature>
<accession>A0A8J2LCK0</accession>
<dbReference type="PROSITE" id="PS00572">
    <property type="entry name" value="GLYCOSYL_HYDROL_F1_1"/>
    <property type="match status" value="1"/>
</dbReference>
<dbReference type="InterPro" id="IPR018120">
    <property type="entry name" value="Glyco_hydro_1_AS"/>
</dbReference>
<dbReference type="FunFam" id="3.20.20.80:FF:000013">
    <property type="entry name" value="lactase-phlorizin hydrolase"/>
    <property type="match status" value="1"/>
</dbReference>
<dbReference type="GO" id="GO:0005975">
    <property type="term" value="P:carbohydrate metabolic process"/>
    <property type="evidence" value="ECO:0007669"/>
    <property type="project" value="InterPro"/>
</dbReference>
<keyword evidence="11" id="KW-1185">Reference proteome</keyword>
<dbReference type="GO" id="GO:0008422">
    <property type="term" value="F:beta-glucosidase activity"/>
    <property type="evidence" value="ECO:0007669"/>
    <property type="project" value="TreeGrafter"/>
</dbReference>
<keyword evidence="5" id="KW-0325">Glycoprotein</keyword>
<dbReference type="Pfam" id="PF00232">
    <property type="entry name" value="Glyco_hydro_1"/>
    <property type="match status" value="2"/>
</dbReference>
<comment type="subunit">
    <text evidence="2">Homodimer.</text>
</comment>
<comment type="similarity">
    <text evidence="1 8">Belongs to the glycosyl hydrolase 1 family.</text>
</comment>
<organism evidence="10 11">
    <name type="scientific">Allacma fusca</name>
    <dbReference type="NCBI Taxonomy" id="39272"/>
    <lineage>
        <taxon>Eukaryota</taxon>
        <taxon>Metazoa</taxon>
        <taxon>Ecdysozoa</taxon>
        <taxon>Arthropoda</taxon>
        <taxon>Hexapoda</taxon>
        <taxon>Collembola</taxon>
        <taxon>Symphypleona</taxon>
        <taxon>Sminthuridae</taxon>
        <taxon>Allacma</taxon>
    </lineage>
</organism>
<sequence>MRVGKENQQQGKVGITLDSNWNEPLDRNNASDVAASQRALKFNHGWIANPLFRGEYPPIMRKMVDEKSAAEGRAESRLPTFSPEWVNIINGTLDFLGLNHYTTNYGYATSGGAPGHDGDAEVGGWTDPTWPESAASWLRVVPWGFRRLLNWLAMEYGNPAIYVTENGFADKDTDGLDDQGRVDYYRKYINEMLKAVKIDGVNVKGYTAWSLIDNFEWAEGYTQRFGVHYVDIINGAWNEQGRGESIWDTFTHQKNTIITNAATGDLACDSYHRFHEDVLALKNAGAQFYRFSLSWSRILPNGLDSNINQAGIDYYNRLINDLIENKIEPIITLYHWDLPQALQDVGGWPNEDLAYYFSDYARLAFKHFGDRVKTWITFNEVWVFCKFGYGSGAHAPGLIQPAEGPYQCAHTVIKAHGLAYRIYETEFRKKQQGKIGITLDCIYLEPRDGNNAEDVAAMHRGLKFNHGWIANPLFYGEYPPIMRKMVDEKSIAEGRSSSRLPSFDARWTKIINGTVDFLGLNHYSSMIVFPTLGGPPGQDGDSDTGNYQDVKWPPFLSSIHREFPAGLRRLVNWIANEYGNPPLYITESGYADRDTDGPDDKERVNYYRSYINEILKAVRIDKVNLQAYTAWSLMDNFEWTDGYSQRFGVHYIDFANGNLTRVPKSSAKFLAKVFKDNGFPKL</sequence>
<dbReference type="EC" id="3.2.1.21" evidence="3"/>
<keyword evidence="4" id="KW-0378">Hydrolase</keyword>
<evidence type="ECO:0000256" key="3">
    <source>
        <dbReference type="ARBA" id="ARBA00012744"/>
    </source>
</evidence>
<dbReference type="EMBL" id="CAJVCH010474990">
    <property type="protein sequence ID" value="CAG7820309.1"/>
    <property type="molecule type" value="Genomic_DNA"/>
</dbReference>
<protein>
    <recommendedName>
        <fullName evidence="3">beta-glucosidase</fullName>
        <ecNumber evidence="3">3.2.1.21</ecNumber>
    </recommendedName>
</protein>
<keyword evidence="6" id="KW-0326">Glycosidase</keyword>
<evidence type="ECO:0000256" key="9">
    <source>
        <dbReference type="SAM" id="MobiDB-lite"/>
    </source>
</evidence>
<evidence type="ECO:0000256" key="8">
    <source>
        <dbReference type="RuleBase" id="RU003690"/>
    </source>
</evidence>